<keyword evidence="5" id="KW-0460">Magnesium</keyword>
<dbReference type="InterPro" id="IPR036900">
    <property type="entry name" value="A-D-PHexomutase_C_sf"/>
</dbReference>
<evidence type="ECO:0000256" key="3">
    <source>
        <dbReference type="ARBA" id="ARBA00022553"/>
    </source>
</evidence>
<feature type="domain" description="Alpha-D-phosphohexomutase alpha/beta/alpha" evidence="8">
    <location>
        <begin position="16"/>
        <end position="141"/>
    </location>
</feature>
<gene>
    <name evidence="11" type="ORF">FC770_15330</name>
</gene>
<dbReference type="EMBL" id="SZPY01000004">
    <property type="protein sequence ID" value="TKI60870.1"/>
    <property type="molecule type" value="Genomic_DNA"/>
</dbReference>
<dbReference type="GO" id="GO:0046872">
    <property type="term" value="F:metal ion binding"/>
    <property type="evidence" value="ECO:0007669"/>
    <property type="project" value="UniProtKB-KW"/>
</dbReference>
<dbReference type="AlphaFoldDB" id="A0A4U2YJ15"/>
<organism evidence="11 12">
    <name type="scientific">Nocardioides jishulii</name>
    <dbReference type="NCBI Taxonomy" id="2575440"/>
    <lineage>
        <taxon>Bacteria</taxon>
        <taxon>Bacillati</taxon>
        <taxon>Actinomycetota</taxon>
        <taxon>Actinomycetes</taxon>
        <taxon>Propionibacteriales</taxon>
        <taxon>Nocardioidaceae</taxon>
        <taxon>Nocardioides</taxon>
    </lineage>
</organism>
<proteinExistence type="inferred from homology"/>
<dbReference type="GO" id="GO:0016868">
    <property type="term" value="F:intramolecular phosphotransferase activity"/>
    <property type="evidence" value="ECO:0007669"/>
    <property type="project" value="InterPro"/>
</dbReference>
<dbReference type="Gene3D" id="3.40.120.10">
    <property type="entry name" value="Alpha-D-Glucose-1,6-Bisphosphate, subunit A, domain 3"/>
    <property type="match status" value="3"/>
</dbReference>
<dbReference type="Pfam" id="PF00408">
    <property type="entry name" value="PGM_PMM_IV"/>
    <property type="match status" value="1"/>
</dbReference>
<protein>
    <submittedName>
        <fullName evidence="11">Phosphomannomutase/phosphoglucomutase</fullName>
    </submittedName>
</protein>
<name>A0A4U2YJ15_9ACTN</name>
<dbReference type="Pfam" id="PF02878">
    <property type="entry name" value="PGM_PMM_I"/>
    <property type="match status" value="1"/>
</dbReference>
<keyword evidence="3" id="KW-0597">Phosphoprotein</keyword>
<reference evidence="11 12" key="1">
    <citation type="submission" date="2019-04" db="EMBL/GenBank/DDBJ databases">
        <authorList>
            <person name="Dong K."/>
        </authorList>
    </citation>
    <scope>NUCLEOTIDE SEQUENCE [LARGE SCALE GENOMIC DNA]</scope>
    <source>
        <strain evidence="12">dk3543</strain>
    </source>
</reference>
<dbReference type="RefSeq" id="WP_137067176.1">
    <property type="nucleotide sequence ID" value="NZ_CP040748.1"/>
</dbReference>
<evidence type="ECO:0000256" key="6">
    <source>
        <dbReference type="ARBA" id="ARBA00023235"/>
    </source>
</evidence>
<feature type="domain" description="Alpha-D-phosphohexomutase alpha/beta/alpha" evidence="10">
    <location>
        <begin position="271"/>
        <end position="375"/>
    </location>
</feature>
<dbReference type="Pfam" id="PF02880">
    <property type="entry name" value="PGM_PMM_III"/>
    <property type="match status" value="1"/>
</dbReference>
<evidence type="ECO:0000313" key="11">
    <source>
        <dbReference type="EMBL" id="TKI60870.1"/>
    </source>
</evidence>
<keyword evidence="12" id="KW-1185">Reference proteome</keyword>
<dbReference type="Proteomes" id="UP000307808">
    <property type="component" value="Unassembled WGS sequence"/>
</dbReference>
<feature type="domain" description="Alpha-D-phosphohexomutase alpha/beta/alpha" evidence="9">
    <location>
        <begin position="161"/>
        <end position="261"/>
    </location>
</feature>
<accession>A0A4U2YJ15</accession>
<dbReference type="SUPFAM" id="SSF55957">
    <property type="entry name" value="Phosphoglucomutase, C-terminal domain"/>
    <property type="match status" value="1"/>
</dbReference>
<dbReference type="SUPFAM" id="SSF53738">
    <property type="entry name" value="Phosphoglucomutase, first 3 domains"/>
    <property type="match status" value="3"/>
</dbReference>
<dbReference type="InterPro" id="IPR005844">
    <property type="entry name" value="A-D-PHexomutase_a/b/a-I"/>
</dbReference>
<comment type="cofactor">
    <cofactor evidence="1">
        <name>Mg(2+)</name>
        <dbReference type="ChEBI" id="CHEBI:18420"/>
    </cofactor>
</comment>
<dbReference type="InterPro" id="IPR016055">
    <property type="entry name" value="A-D-PHexomutase_a/b/a-I/II/III"/>
</dbReference>
<dbReference type="InterPro" id="IPR005845">
    <property type="entry name" value="A-D-PHexomutase_a/b/a-II"/>
</dbReference>
<keyword evidence="6" id="KW-0413">Isomerase</keyword>
<comment type="similarity">
    <text evidence="2">Belongs to the phosphohexose mutase family.</text>
</comment>
<dbReference type="GO" id="GO:0005975">
    <property type="term" value="P:carbohydrate metabolic process"/>
    <property type="evidence" value="ECO:0007669"/>
    <property type="project" value="InterPro"/>
</dbReference>
<dbReference type="CDD" id="cd03089">
    <property type="entry name" value="PMM_PGM"/>
    <property type="match status" value="1"/>
</dbReference>
<comment type="caution">
    <text evidence="11">The sequence shown here is derived from an EMBL/GenBank/DDBJ whole genome shotgun (WGS) entry which is preliminary data.</text>
</comment>
<dbReference type="InterPro" id="IPR005843">
    <property type="entry name" value="A-D-PHexomutase_C"/>
</dbReference>
<dbReference type="InterPro" id="IPR005841">
    <property type="entry name" value="Alpha-D-phosphohexomutase_SF"/>
</dbReference>
<dbReference type="Pfam" id="PF02879">
    <property type="entry name" value="PGM_PMM_II"/>
    <property type="match status" value="1"/>
</dbReference>
<evidence type="ECO:0000259" key="8">
    <source>
        <dbReference type="Pfam" id="PF02878"/>
    </source>
</evidence>
<evidence type="ECO:0000256" key="2">
    <source>
        <dbReference type="ARBA" id="ARBA00010231"/>
    </source>
</evidence>
<dbReference type="OrthoDB" id="9803322at2"/>
<dbReference type="PANTHER" id="PTHR43771:SF1">
    <property type="entry name" value="PHOSPHOMANNOMUTASE"/>
    <property type="match status" value="1"/>
</dbReference>
<feature type="domain" description="Alpha-D-phosphohexomutase C-terminal" evidence="7">
    <location>
        <begin position="380"/>
        <end position="453"/>
    </location>
</feature>
<keyword evidence="4" id="KW-0479">Metal-binding</keyword>
<evidence type="ECO:0000259" key="9">
    <source>
        <dbReference type="Pfam" id="PF02879"/>
    </source>
</evidence>
<evidence type="ECO:0000256" key="4">
    <source>
        <dbReference type="ARBA" id="ARBA00022723"/>
    </source>
</evidence>
<evidence type="ECO:0000259" key="7">
    <source>
        <dbReference type="Pfam" id="PF00408"/>
    </source>
</evidence>
<sequence length="459" mass="48547">MTSASPTLDPANLGAIFKAYDVRGTVPDQMDETLARATGNAFVQVLGADTVVVGHDMRPSSPGMAQAFAEGAATAGADVVMIGLASTDQLYFASGHLGHAGVMFTASHNPAQYNGMKMCRPGAVPVGLDTGLSEIRDVVAAGTTLEAETPGEITSTDVLADYADHLLSLAPVRGRGLKVVVDAGNGMAGLTAPMVFDRIGGVVEMVPLYFELDGTFPNHEANPIEAENLVDLQKAVLAEKADIGLAFDGDADRCFIVDEKGRAVSPSTLTALIAARELARQPGATVIHNLITSRAVPEIVTELGGKPVRTRVGHSFIKATMAETDAVFGGEHSGHFYFRDFWRADSGMLAALHAMAALAETDLPLSELLAEYERYPASGEINSTVADQGAVLARLKEQYAGRDGVEVDELDGLTVTHADWWFNVRASNTEPLLRLNSEGKDDATMAEVRDAVLSTIRSH</sequence>
<evidence type="ECO:0000313" key="12">
    <source>
        <dbReference type="Proteomes" id="UP000307808"/>
    </source>
</evidence>
<dbReference type="PRINTS" id="PR00509">
    <property type="entry name" value="PGMPMM"/>
</dbReference>
<dbReference type="Gene3D" id="3.30.310.50">
    <property type="entry name" value="Alpha-D-phosphohexomutase, C-terminal domain"/>
    <property type="match status" value="1"/>
</dbReference>
<evidence type="ECO:0000256" key="1">
    <source>
        <dbReference type="ARBA" id="ARBA00001946"/>
    </source>
</evidence>
<evidence type="ECO:0000256" key="5">
    <source>
        <dbReference type="ARBA" id="ARBA00022842"/>
    </source>
</evidence>
<dbReference type="PANTHER" id="PTHR43771">
    <property type="entry name" value="PHOSPHOMANNOMUTASE"/>
    <property type="match status" value="1"/>
</dbReference>
<dbReference type="NCBIfam" id="NF007088">
    <property type="entry name" value="PRK09542.1"/>
    <property type="match status" value="1"/>
</dbReference>
<dbReference type="InterPro" id="IPR005846">
    <property type="entry name" value="A-D-PHexomutase_a/b/a-III"/>
</dbReference>
<evidence type="ECO:0000259" key="10">
    <source>
        <dbReference type="Pfam" id="PF02880"/>
    </source>
</evidence>